<dbReference type="Proteomes" id="UP000001064">
    <property type="component" value="Unassembled WGS sequence"/>
</dbReference>
<dbReference type="eggNOG" id="ENOG502SG89">
    <property type="taxonomic scope" value="Eukaryota"/>
</dbReference>
<reference evidence="2" key="1">
    <citation type="journal article" date="2011" name="Genome Biol.">
        <title>Comparative genomics of the social amoebae Dictyostelium discoideum and Dictyostelium purpureum.</title>
        <authorList>
            <consortium name="US DOE Joint Genome Institute (JGI-PGF)"/>
            <person name="Sucgang R."/>
            <person name="Kuo A."/>
            <person name="Tian X."/>
            <person name="Salerno W."/>
            <person name="Parikh A."/>
            <person name="Feasley C.L."/>
            <person name="Dalin E."/>
            <person name="Tu H."/>
            <person name="Huang E."/>
            <person name="Barry K."/>
            <person name="Lindquist E."/>
            <person name="Shapiro H."/>
            <person name="Bruce D."/>
            <person name="Schmutz J."/>
            <person name="Salamov A."/>
            <person name="Fey P."/>
            <person name="Gaudet P."/>
            <person name="Anjard C."/>
            <person name="Babu M.M."/>
            <person name="Basu S."/>
            <person name="Bushmanova Y."/>
            <person name="van der Wel H."/>
            <person name="Katoh-Kurasawa M."/>
            <person name="Dinh C."/>
            <person name="Coutinho P.M."/>
            <person name="Saito T."/>
            <person name="Elias M."/>
            <person name="Schaap P."/>
            <person name="Kay R.R."/>
            <person name="Henrissat B."/>
            <person name="Eichinger L."/>
            <person name="Rivero F."/>
            <person name="Putnam N.H."/>
            <person name="West C.M."/>
            <person name="Loomis W.F."/>
            <person name="Chisholm R.L."/>
            <person name="Shaulsky G."/>
            <person name="Strassmann J.E."/>
            <person name="Queller D.C."/>
            <person name="Kuspa A."/>
            <person name="Grigoriev I.V."/>
        </authorList>
    </citation>
    <scope>NUCLEOTIDE SEQUENCE [LARGE SCALE GENOMIC DNA]</scope>
    <source>
        <strain evidence="2">QSDP1</strain>
    </source>
</reference>
<sequence length="1551" mass="178633">MNLDGESDPNKLSNYIQSYSKYSFYLTIKLDLLKYIQQKKNNDDLKNFIDEKVIEPNRLLSTDINDRVTFFDSPSPNHNLLLPIQTRIKLLESYKNKYDENQEEGDTYLKKCFEDLIKGYQESIRFYVDEAIKLRSSEKRMNLYDSNVYLLSEDLEYREVALDTAYQIACYDKQEYDYVRKNLRGLSISSQLGGVYFKVDNGSRLLSPAKEDAVFRFYSLLYGLDQQLISPTQLLILSKIPILPSILSVSPERKLMAKIKKENGFKSSRDVFILDPELKVRVDAAMLLERTLPIQGSLFKEGQTFEDFLEGIEANQASESLLGTINEYSFSSHVLASLLLLPTDYKPENLIIDNKMNIIGIDNDCCLESDEITIVNGTTFVNVKNILYFIDPLMNKQVNELSRSQFTNQHPTLLILEWLSQLLEKENVYNQLVEKSLSTIYPHAPKANTCNLIKESLNLPLKFPVGFIDSLEERFIKIQKILIEKPETTHQELFKQIHRFASVYYDAVSKIYNNPLDRIASIKNNNKDENLKAYFSENSSKYQSFQTEMLQNKFLPTTPTITIRESIVNIVNNLKVTDLISLKEEVLFQIIKLIIKLIKESKIIFQFNNLWSVYCQELLIMLMRNNAKEEVIQDFLVCFGINASQLNKDEHSNPKSLIHQIISKIQTASSKIKYIRMFVSMGLNIDVTEYSLSPLDLVLCSDNKSEYIELFIELVKLGAGKTLNENKISEFCFSLTENEQKDLFETVKSITNINPKVEWLLALNHLFPLAPIGAKIDSVISEGHVFATSTRGTRIIREKHWGAIFDLNNNPIRINKYGKRTVSFIEDRGFKIFLKFEPQFPGTELAVSLLGQQLFGNYSTYSELAVINGFVVLLVQAAKGEPLYEFVEKNNGMSRLNLLNKSNISKQLIMEMLINNGDGNLGNYIIEEKQCGHRQSEENSYEYFIVPIDSDQSFMPPVTKEINGSFFDKKKLSLQVDTCLFLLDQMNDNVHKDVVLFLKDRDFATELKNWLDSLSSMHYTWIGFFKKLKNESILGSQSINDSTIGVLFVPGQIKHLYSKMVRLQNLIKKDITHMALLESLEPLVGKRYKSITAQLKTISFLYRCKHFKNTKDESLLTSSVYLSDIVLESRDIPNVSMIQNQINSGIYGPKQAIEELKEIKREHHIIEQIIKDLSDVENPNTERIDNSIKLESLDNSITDVLLEKVLKQSNLEKLTPSQQKYLFKLIAKKEPINIYIRRTKTLISSILLTFNFNSVVVLDLSHSYQLTSITNGIIISSPIEMPCLKKIKMDHCNKLCYLKLKANCLEELSASYCIFKVFELDAPDITYINLSNGSIQNTEILLNGLKKFENLELLNIRENNFQGLDPSAYVTAKKILYLDIKDDVEYIPQILSFGYYGTNAELIGRILCKSSPITNRPFVGITLSNMELGYNNSCNIYFITELYGYGREKMIFFHKYYKFLATIMFFDPSNASFFNVVTNHYKSARGIFGDETKYILFGATIEYKEDCQEVLDFHKDNPNIKLIYSIGVDTVDKEFNLKKKLQDYIFKINNK</sequence>
<dbReference type="RefSeq" id="XP_003282870.1">
    <property type="nucleotide sequence ID" value="XM_003282822.1"/>
</dbReference>
<name>F0Z642_DICPU</name>
<protein>
    <submittedName>
        <fullName evidence="1">Uncharacterized protein</fullName>
    </submittedName>
</protein>
<dbReference type="InParanoid" id="F0Z642"/>
<dbReference type="VEuPathDB" id="AmoebaDB:DICPUDRAFT_73872"/>
<keyword evidence="2" id="KW-1185">Reference proteome</keyword>
<dbReference type="KEGG" id="dpp:DICPUDRAFT_73872"/>
<evidence type="ECO:0000313" key="1">
    <source>
        <dbReference type="EMBL" id="EGC40534.1"/>
    </source>
</evidence>
<accession>F0Z642</accession>
<gene>
    <name evidence="1" type="ORF">DICPUDRAFT_73872</name>
</gene>
<dbReference type="PANTHER" id="PTHR46433:SF1">
    <property type="entry name" value="ANKYRIN REPEAT-CONTAINING PROTEIN"/>
    <property type="match status" value="1"/>
</dbReference>
<dbReference type="OrthoDB" id="423607at2759"/>
<organism evidence="1 2">
    <name type="scientific">Dictyostelium purpureum</name>
    <name type="common">Slime mold</name>
    <dbReference type="NCBI Taxonomy" id="5786"/>
    <lineage>
        <taxon>Eukaryota</taxon>
        <taxon>Amoebozoa</taxon>
        <taxon>Evosea</taxon>
        <taxon>Eumycetozoa</taxon>
        <taxon>Dictyostelia</taxon>
        <taxon>Dictyosteliales</taxon>
        <taxon>Dictyosteliaceae</taxon>
        <taxon>Dictyostelium</taxon>
    </lineage>
</organism>
<dbReference type="GeneID" id="10503297"/>
<proteinExistence type="predicted"/>
<evidence type="ECO:0000313" key="2">
    <source>
        <dbReference type="Proteomes" id="UP000001064"/>
    </source>
</evidence>
<dbReference type="EMBL" id="GL870941">
    <property type="protein sequence ID" value="EGC40534.1"/>
    <property type="molecule type" value="Genomic_DNA"/>
</dbReference>
<dbReference type="SUPFAM" id="SSF52058">
    <property type="entry name" value="L domain-like"/>
    <property type="match status" value="1"/>
</dbReference>
<dbReference type="PANTHER" id="PTHR46433">
    <property type="entry name" value="ANK_REP_REGION DOMAIN-CONTAINING PROTEIN-RELATED"/>
    <property type="match status" value="1"/>
</dbReference>